<name>A0A363CX64_9BACT</name>
<dbReference type="RefSeq" id="WP_108561228.1">
    <property type="nucleotide sequence ID" value="NZ_MUXE01000026.1"/>
</dbReference>
<dbReference type="SUPFAM" id="SSF55821">
    <property type="entry name" value="YrdC/RibB"/>
    <property type="match status" value="1"/>
</dbReference>
<comment type="caution">
    <text evidence="1">The sequence shown here is derived from an EMBL/GenBank/DDBJ whole genome shotgun (WGS) entry which is preliminary data.</text>
</comment>
<dbReference type="AlphaFoldDB" id="A0A363CX64"/>
<dbReference type="Gene3D" id="3.90.870.10">
    <property type="entry name" value="DHBP synthase"/>
    <property type="match status" value="1"/>
</dbReference>
<gene>
    <name evidence="1" type="ORF">B0174_11685</name>
</gene>
<keyword evidence="2" id="KW-1185">Reference proteome</keyword>
<reference evidence="1 2" key="1">
    <citation type="submission" date="2017-02" db="EMBL/GenBank/DDBJ databases">
        <title>Arcobacter caeni sp. nov, a new Arcobacter species isolated from reclaimed water.</title>
        <authorList>
            <person name="Figueras M.J."/>
            <person name="Perez-Cataluna A."/>
            <person name="Salas-Masso N."/>
        </authorList>
    </citation>
    <scope>NUCLEOTIDE SEQUENCE [LARGE SCALE GENOMIC DNA]</scope>
    <source>
        <strain evidence="1 2">RW17-10</strain>
    </source>
</reference>
<evidence type="ECO:0000313" key="2">
    <source>
        <dbReference type="Proteomes" id="UP000251135"/>
    </source>
</evidence>
<evidence type="ECO:0000313" key="1">
    <source>
        <dbReference type="EMBL" id="PUE63367.1"/>
    </source>
</evidence>
<dbReference type="Proteomes" id="UP000251135">
    <property type="component" value="Unassembled WGS sequence"/>
</dbReference>
<accession>A0A363CX64</accession>
<proteinExistence type="predicted"/>
<dbReference type="InterPro" id="IPR017945">
    <property type="entry name" value="DHBP_synth_RibB-like_a/b_dom"/>
</dbReference>
<protein>
    <submittedName>
        <fullName evidence="1">Sua5 YciO YrdC YwlC family protein</fullName>
    </submittedName>
</protein>
<dbReference type="EMBL" id="MUXE01000026">
    <property type="protein sequence ID" value="PUE63367.1"/>
    <property type="molecule type" value="Genomic_DNA"/>
</dbReference>
<dbReference type="OrthoDB" id="5339525at2"/>
<organism evidence="1 2">
    <name type="scientific">Arcobacter caeni</name>
    <dbReference type="NCBI Taxonomy" id="1912877"/>
    <lineage>
        <taxon>Bacteria</taxon>
        <taxon>Pseudomonadati</taxon>
        <taxon>Campylobacterota</taxon>
        <taxon>Epsilonproteobacteria</taxon>
        <taxon>Campylobacterales</taxon>
        <taxon>Arcobacteraceae</taxon>
        <taxon>Arcobacter</taxon>
    </lineage>
</organism>
<sequence>MDSSLVYLVQTDTTVGFSSLNDEKLSTIKQRPTSKKILHTVDSFKTLTQYTRVPKNFRKKVRNSKKTTFIYPNTKSFRVVNKDSNFYDFINKFGILYSTSANKTAEKFDKDFATIGADIIVEDKRGFYETKASRIIKLSKKSLKIIR</sequence>